<dbReference type="SUPFAM" id="SSF55979">
    <property type="entry name" value="DNA clamp"/>
    <property type="match status" value="1"/>
</dbReference>
<protein>
    <recommendedName>
        <fullName evidence="2">Proliferating cell nuclear antigen PCNA N-terminal domain-containing protein</fullName>
    </recommendedName>
</protein>
<gene>
    <name evidence="1" type="ORF">MM171B02404_0012</name>
</gene>
<evidence type="ECO:0008006" key="2">
    <source>
        <dbReference type="Google" id="ProtNLM"/>
    </source>
</evidence>
<accession>A0A6M3X5C2</accession>
<name>A0A6M3X5C2_9ZZZZ</name>
<dbReference type="AlphaFoldDB" id="A0A6M3X5C2"/>
<reference evidence="1" key="1">
    <citation type="submission" date="2020-03" db="EMBL/GenBank/DDBJ databases">
        <title>The deep terrestrial virosphere.</title>
        <authorList>
            <person name="Holmfeldt K."/>
            <person name="Nilsson E."/>
            <person name="Simone D."/>
            <person name="Lopez-Fernandez M."/>
            <person name="Wu X."/>
            <person name="de Brujin I."/>
            <person name="Lundin D."/>
            <person name="Andersson A."/>
            <person name="Bertilsson S."/>
            <person name="Dopson M."/>
        </authorList>
    </citation>
    <scope>NUCLEOTIDE SEQUENCE</scope>
    <source>
        <strain evidence="1">MM171B02404</strain>
    </source>
</reference>
<dbReference type="InterPro" id="IPR046938">
    <property type="entry name" value="DNA_clamp_sf"/>
</dbReference>
<dbReference type="EMBL" id="MT143934">
    <property type="protein sequence ID" value="QJH92964.1"/>
    <property type="molecule type" value="Genomic_DNA"/>
</dbReference>
<proteinExistence type="predicted"/>
<dbReference type="Gene3D" id="3.70.10.10">
    <property type="match status" value="1"/>
</dbReference>
<evidence type="ECO:0000313" key="1">
    <source>
        <dbReference type="EMBL" id="QJH92964.1"/>
    </source>
</evidence>
<sequence>MENMSFNIDVKIMRENVILPLLKLLETKDKKEKKAVIIEFECSEDKIFIRERDQAGVIFISFELDEGIINDYQTDIKDDELHKIALDLNKLQDALIDLNGKVSFDLDSQNKRLIITSGTYTYEIGLNVPSKIKKFPKLDAADNTVEIEGLYLYTIFKKCSGINKFVDVKLTAETEEKEFLLLFTAKESGTNTKVKVELNEFNAGTHNTNSDCVNTYDAYGTGLLEVLKESIGRIPQVKLLMKDNYPLIIHYEILENHGKVIIGIAPRINPST</sequence>
<organism evidence="1">
    <name type="scientific">viral metagenome</name>
    <dbReference type="NCBI Taxonomy" id="1070528"/>
    <lineage>
        <taxon>unclassified sequences</taxon>
        <taxon>metagenomes</taxon>
        <taxon>organismal metagenomes</taxon>
    </lineage>
</organism>